<evidence type="ECO:0000313" key="33">
    <source>
        <dbReference type="Proteomes" id="UP001066276"/>
    </source>
</evidence>
<dbReference type="InterPro" id="IPR001214">
    <property type="entry name" value="SET_dom"/>
</dbReference>
<dbReference type="FunFam" id="2.170.270.10:FF:000002">
    <property type="entry name" value="Histone-lysine N-methyltransferase"/>
    <property type="match status" value="1"/>
</dbReference>
<dbReference type="Pfam" id="PF00855">
    <property type="entry name" value="PWWP"/>
    <property type="match status" value="2"/>
</dbReference>
<dbReference type="Pfam" id="PF00856">
    <property type="entry name" value="SET"/>
    <property type="match status" value="1"/>
</dbReference>
<feature type="compositionally biased region" description="Basic residues" evidence="26">
    <location>
        <begin position="688"/>
        <end position="697"/>
    </location>
</feature>
<feature type="compositionally biased region" description="Polar residues" evidence="26">
    <location>
        <begin position="2365"/>
        <end position="2389"/>
    </location>
</feature>
<feature type="domain" description="PWWP" evidence="29">
    <location>
        <begin position="312"/>
        <end position="378"/>
    </location>
</feature>
<dbReference type="InterPro" id="IPR059153">
    <property type="entry name" value="NSD_PHD-1st"/>
</dbReference>
<feature type="region of interest" description="Disordered" evidence="26">
    <location>
        <begin position="687"/>
        <end position="724"/>
    </location>
</feature>
<evidence type="ECO:0000256" key="22">
    <source>
        <dbReference type="ARBA" id="ARBA00066810"/>
    </source>
</evidence>
<feature type="domain" description="AWS" evidence="31">
    <location>
        <begin position="1789"/>
        <end position="1839"/>
    </location>
</feature>
<dbReference type="FunFam" id="3.30.40.10:FF:000201">
    <property type="entry name" value="Histone-lysine N-methyltransferase"/>
    <property type="match status" value="1"/>
</dbReference>
<evidence type="ECO:0000256" key="18">
    <source>
        <dbReference type="ARBA" id="ARBA00023159"/>
    </source>
</evidence>
<evidence type="ECO:0000256" key="26">
    <source>
        <dbReference type="SAM" id="MobiDB-lite"/>
    </source>
</evidence>
<dbReference type="Pfam" id="PF23011">
    <property type="entry name" value="PHD-1st_NSD"/>
    <property type="match status" value="1"/>
</dbReference>
<keyword evidence="6" id="KW-1017">Isopeptide bond</keyword>
<dbReference type="SUPFAM" id="SSF57903">
    <property type="entry name" value="FYVE/PHD zinc finger"/>
    <property type="match status" value="3"/>
</dbReference>
<keyword evidence="16" id="KW-0156">Chromatin regulator</keyword>
<feature type="region of interest" description="Disordered" evidence="26">
    <location>
        <begin position="2127"/>
        <end position="2174"/>
    </location>
</feature>
<keyword evidence="14" id="KW-0862">Zinc</keyword>
<evidence type="ECO:0000256" key="25">
    <source>
        <dbReference type="PROSITE-ProRule" id="PRU00146"/>
    </source>
</evidence>
<keyword evidence="13 25" id="KW-0863">Zinc-finger</keyword>
<dbReference type="SMART" id="SM00508">
    <property type="entry name" value="PostSET"/>
    <property type="match status" value="1"/>
</dbReference>
<dbReference type="GO" id="GO:0032259">
    <property type="term" value="P:methylation"/>
    <property type="evidence" value="ECO:0007669"/>
    <property type="project" value="UniProtKB-KW"/>
</dbReference>
<dbReference type="GO" id="GO:0006355">
    <property type="term" value="P:regulation of DNA-templated transcription"/>
    <property type="evidence" value="ECO:0007669"/>
    <property type="project" value="UniProtKB-ARBA"/>
</dbReference>
<evidence type="ECO:0000256" key="23">
    <source>
        <dbReference type="ARBA" id="ARBA00080495"/>
    </source>
</evidence>
<dbReference type="EMBL" id="JANPWB010000011">
    <property type="protein sequence ID" value="KAJ1126420.1"/>
    <property type="molecule type" value="Genomic_DNA"/>
</dbReference>
<dbReference type="InterPro" id="IPR047433">
    <property type="entry name" value="SET_NSD1"/>
</dbReference>
<organism evidence="32 33">
    <name type="scientific">Pleurodeles waltl</name>
    <name type="common">Iberian ribbed newt</name>
    <dbReference type="NCBI Taxonomy" id="8319"/>
    <lineage>
        <taxon>Eukaryota</taxon>
        <taxon>Metazoa</taxon>
        <taxon>Chordata</taxon>
        <taxon>Craniata</taxon>
        <taxon>Vertebrata</taxon>
        <taxon>Euteleostomi</taxon>
        <taxon>Amphibia</taxon>
        <taxon>Batrachia</taxon>
        <taxon>Caudata</taxon>
        <taxon>Salamandroidea</taxon>
        <taxon>Salamandridae</taxon>
        <taxon>Pleurodelinae</taxon>
        <taxon>Pleurodeles</taxon>
    </lineage>
</organism>
<feature type="compositionally biased region" description="Basic and acidic residues" evidence="26">
    <location>
        <begin position="1753"/>
        <end position="1766"/>
    </location>
</feature>
<dbReference type="CDD" id="cd15648">
    <property type="entry name" value="PHD1_NSD1_2"/>
    <property type="match status" value="1"/>
</dbReference>
<keyword evidence="7" id="KW-0597">Phosphoprotein</keyword>
<dbReference type="GO" id="GO:0140954">
    <property type="term" value="F:histone H3K36 dimethyltransferase activity"/>
    <property type="evidence" value="ECO:0007669"/>
    <property type="project" value="UniProtKB-EC"/>
</dbReference>
<keyword evidence="10" id="KW-0949">S-adenosyl-L-methionine</keyword>
<feature type="domain" description="Post-SET" evidence="30">
    <location>
        <begin position="1965"/>
        <end position="1981"/>
    </location>
</feature>
<evidence type="ECO:0000256" key="8">
    <source>
        <dbReference type="ARBA" id="ARBA00022603"/>
    </source>
</evidence>
<dbReference type="InterPro" id="IPR003616">
    <property type="entry name" value="Post-SET_dom"/>
</dbReference>
<feature type="compositionally biased region" description="Polar residues" evidence="26">
    <location>
        <begin position="2301"/>
        <end position="2311"/>
    </location>
</feature>
<evidence type="ECO:0000256" key="14">
    <source>
        <dbReference type="ARBA" id="ARBA00022833"/>
    </source>
</evidence>
<keyword evidence="5" id="KW-0678">Repressor</keyword>
<dbReference type="InterPro" id="IPR041306">
    <property type="entry name" value="C5HCH"/>
</dbReference>
<feature type="compositionally biased region" description="Basic residues" evidence="26">
    <location>
        <begin position="192"/>
        <end position="204"/>
    </location>
</feature>
<feature type="domain" description="SET" evidence="28">
    <location>
        <begin position="1841"/>
        <end position="1958"/>
    </location>
</feature>
<dbReference type="InterPro" id="IPR046341">
    <property type="entry name" value="SET_dom_sf"/>
</dbReference>
<evidence type="ECO:0000259" key="27">
    <source>
        <dbReference type="PROSITE" id="PS50016"/>
    </source>
</evidence>
<dbReference type="SMART" id="SM00249">
    <property type="entry name" value="PHD"/>
    <property type="match status" value="5"/>
</dbReference>
<dbReference type="InterPro" id="IPR050777">
    <property type="entry name" value="SET2_Histone-Lys_MeTrsfase"/>
</dbReference>
<dbReference type="Pfam" id="PF00628">
    <property type="entry name" value="PHD"/>
    <property type="match status" value="1"/>
</dbReference>
<evidence type="ECO:0000256" key="15">
    <source>
        <dbReference type="ARBA" id="ARBA00022843"/>
    </source>
</evidence>
<dbReference type="InterPro" id="IPR001965">
    <property type="entry name" value="Znf_PHD"/>
</dbReference>
<evidence type="ECO:0000256" key="5">
    <source>
        <dbReference type="ARBA" id="ARBA00022491"/>
    </source>
</evidence>
<dbReference type="InterPro" id="IPR013083">
    <property type="entry name" value="Znf_RING/FYVE/PHD"/>
</dbReference>
<dbReference type="SMART" id="SM00570">
    <property type="entry name" value="AWS"/>
    <property type="match status" value="1"/>
</dbReference>
<dbReference type="PANTHER" id="PTHR22884">
    <property type="entry name" value="SET DOMAIN PROTEINS"/>
    <property type="match status" value="1"/>
</dbReference>
<dbReference type="PROSITE" id="PS50280">
    <property type="entry name" value="SET"/>
    <property type="match status" value="1"/>
</dbReference>
<evidence type="ECO:0000256" key="9">
    <source>
        <dbReference type="ARBA" id="ARBA00022679"/>
    </source>
</evidence>
<dbReference type="InterPro" id="IPR055198">
    <property type="entry name" value="NSD_PHD"/>
</dbReference>
<feature type="region of interest" description="Disordered" evidence="26">
    <location>
        <begin position="1232"/>
        <end position="1253"/>
    </location>
</feature>
<reference evidence="32" key="1">
    <citation type="journal article" date="2022" name="bioRxiv">
        <title>Sequencing and chromosome-scale assembly of the giantPleurodeles waltlgenome.</title>
        <authorList>
            <person name="Brown T."/>
            <person name="Elewa A."/>
            <person name="Iarovenko S."/>
            <person name="Subramanian E."/>
            <person name="Araus A.J."/>
            <person name="Petzold A."/>
            <person name="Susuki M."/>
            <person name="Suzuki K.-i.T."/>
            <person name="Hayashi T."/>
            <person name="Toyoda A."/>
            <person name="Oliveira C."/>
            <person name="Osipova E."/>
            <person name="Leigh N.D."/>
            <person name="Simon A."/>
            <person name="Yun M.H."/>
        </authorList>
    </citation>
    <scope>NUCLEOTIDE SEQUENCE</scope>
    <source>
        <strain evidence="32">20211129_DDA</strain>
        <tissue evidence="32">Liver</tissue>
    </source>
</reference>
<dbReference type="GO" id="GO:0016922">
    <property type="term" value="F:nuclear receptor binding"/>
    <property type="evidence" value="ECO:0007669"/>
    <property type="project" value="UniProtKB-ARBA"/>
</dbReference>
<dbReference type="GO" id="GO:0005654">
    <property type="term" value="C:nucleoplasm"/>
    <property type="evidence" value="ECO:0007669"/>
    <property type="project" value="UniProtKB-ARBA"/>
</dbReference>
<comment type="subcellular location">
    <subcellularLocation>
        <location evidence="2">Chromosome</location>
    </subcellularLocation>
    <subcellularLocation>
        <location evidence="1">Nucleus</location>
    </subcellularLocation>
</comment>
<dbReference type="InterPro" id="IPR006560">
    <property type="entry name" value="AWS_dom"/>
</dbReference>
<dbReference type="FunFam" id="2.30.30.140:FF:000004">
    <property type="entry name" value="Histone-lysine N-methyltransferase"/>
    <property type="match status" value="1"/>
</dbReference>
<evidence type="ECO:0000259" key="29">
    <source>
        <dbReference type="PROSITE" id="PS50812"/>
    </source>
</evidence>
<feature type="domain" description="PWWP" evidence="29">
    <location>
        <begin position="1655"/>
        <end position="1717"/>
    </location>
</feature>
<dbReference type="InterPro" id="IPR047426">
    <property type="entry name" value="PHD1_NSD1_2"/>
</dbReference>
<evidence type="ECO:0000256" key="13">
    <source>
        <dbReference type="ARBA" id="ARBA00022771"/>
    </source>
</evidence>
<evidence type="ECO:0000256" key="6">
    <source>
        <dbReference type="ARBA" id="ARBA00022499"/>
    </source>
</evidence>
<feature type="domain" description="PHD-type" evidence="27">
    <location>
        <begin position="1442"/>
        <end position="1488"/>
    </location>
</feature>
<evidence type="ECO:0000256" key="4">
    <source>
        <dbReference type="ARBA" id="ARBA00022454"/>
    </source>
</evidence>
<keyword evidence="9" id="KW-0808">Transferase</keyword>
<dbReference type="SUPFAM" id="SSF82199">
    <property type="entry name" value="SET domain"/>
    <property type="match status" value="1"/>
</dbReference>
<dbReference type="PROSITE" id="PS01359">
    <property type="entry name" value="ZF_PHD_1"/>
    <property type="match status" value="2"/>
</dbReference>
<keyword evidence="17" id="KW-0805">Transcription regulation</keyword>
<dbReference type="CDD" id="cd15659">
    <property type="entry name" value="PHD5_NSD1"/>
    <property type="match status" value="1"/>
</dbReference>
<dbReference type="PROSITE" id="PS50868">
    <property type="entry name" value="POST_SET"/>
    <property type="match status" value="1"/>
</dbReference>
<dbReference type="PROSITE" id="PS51215">
    <property type="entry name" value="AWS"/>
    <property type="match status" value="1"/>
</dbReference>
<evidence type="ECO:0000256" key="12">
    <source>
        <dbReference type="ARBA" id="ARBA00022737"/>
    </source>
</evidence>
<evidence type="ECO:0000256" key="16">
    <source>
        <dbReference type="ARBA" id="ARBA00022853"/>
    </source>
</evidence>
<dbReference type="GO" id="GO:0008270">
    <property type="term" value="F:zinc ion binding"/>
    <property type="evidence" value="ECO:0007669"/>
    <property type="project" value="UniProtKB-KW"/>
</dbReference>
<dbReference type="GO" id="GO:0003712">
    <property type="term" value="F:transcription coregulator activity"/>
    <property type="evidence" value="ECO:0007669"/>
    <property type="project" value="UniProtKB-ARBA"/>
</dbReference>
<dbReference type="Pfam" id="PF23004">
    <property type="entry name" value="PHDvar_NSD"/>
    <property type="match status" value="1"/>
</dbReference>
<feature type="region of interest" description="Disordered" evidence="26">
    <location>
        <begin position="1262"/>
        <end position="1281"/>
    </location>
</feature>
<evidence type="ECO:0000256" key="19">
    <source>
        <dbReference type="ARBA" id="ARBA00023163"/>
    </source>
</evidence>
<evidence type="ECO:0000256" key="3">
    <source>
        <dbReference type="ARBA" id="ARBA00018028"/>
    </source>
</evidence>
<dbReference type="Proteomes" id="UP001066276">
    <property type="component" value="Chromosome 7"/>
</dbReference>
<dbReference type="FunFam" id="3.30.40.10:FF:000106">
    <property type="entry name" value="Histone-lysine N-methyltransferase"/>
    <property type="match status" value="1"/>
</dbReference>
<dbReference type="EC" id="2.1.1.357" evidence="22"/>
<feature type="domain" description="PHD-type" evidence="27">
    <location>
        <begin position="1606"/>
        <end position="1650"/>
    </location>
</feature>
<dbReference type="Gene3D" id="3.30.40.10">
    <property type="entry name" value="Zinc/RING finger domain, C3HC4 (zinc finger)"/>
    <property type="match status" value="4"/>
</dbReference>
<dbReference type="PROSITE" id="PS50016">
    <property type="entry name" value="ZF_PHD_2"/>
    <property type="match status" value="2"/>
</dbReference>
<sequence length="2423" mass="266927">MCTAQPRLLSTAARILQPGGGDCTAWWSQLVSLGGCLRSMDQAYELPTRNSVLVLVGSGAPHGKDSPETLNGCLAEPPRPAQGQDPASCYIPLRRLQDLASMISGDSLNPPGDGVEFGPQDPTNHCTLELLESAVLCASRALPCPLPPEVTLKMSKAVRNGLLLHVEPLGAAADMPDRAGTAEKGTFITKAPKARKPRTKHKHPQGTDAGAAQVGTELNTSPLNGTATDPLPHPAGGPCLVDNALADCIPLDVPMAPSVPFSPNRDNPQDHGDPDPLMSSPENQVVISSPTSTTVVQFHEAKKKIIPVKHHVGDIVWAKVLRRPWWGSRVCFSPQMNSHSTMKEAHRKFYRQYYVEALDDPSQKNWVNGRGVLPFEGKHQFQDLPDLRRKGRQTSKSYQHRVPKKYKAAWQRSVVLAEELISKDPEEQNCSIDILKGNRDYEILEPSERHSLTDVLTLMNGCLRPPLGIFKQLAEVKLTCSKSSKKTNCGKSVLEKDTNNVQEPAVEMSCVLSKEVVEIALSAIHPFFTQSCTEQTHSGTEVPYFENPYSSHTTAVLPGVSKNKKTAGPRNRTRLPTVKNLQSKMDQNVMPKILEHEGACDNVPEYTNSSSKNRKCDRPCTHAASSADCSLGATALQMPASEAEASITAFEGASQDFSEYKRLPDGSPHVAKDAPDQERLKLKGLKEPKRRYIRSKHKNQDKAQEGEGSVFSDTKGVASGSKTFSTEHGTLAHQLLLSNMHERSQDAAGIETAVVKHVLSELKELSYKSIKKETSDGASSKPMLPLLFASSGQGSVALEPDYKFSTLLMMLKDIHDNKTKEKQVMTGQNTTSVTSAGSTSTVKHFTFSTPVLSKEGEGGLSQSTGDSLLMGCIKESTSPTDSDKFIPMNTTDSNGVDSTSGILAESVRLLKQFSSLCTEADIVKAVGKPLKLENHDYRAISTPEPTLDIYSHGTDPVNDNHNYAMRIPRVTVSPGLQKCLVNHEFARFAGSVVEESHGKTKGQHIIPSCTPKKERDPELDSELSCEGSGGEEFNELNPVTPKRQYKRRNQSNVQVTKRNYRARKGLQSKSAFGQINNGKPCVKGNAVPRPPTLTKNTEEQGAGFQCASLLNGADQQLNLSDKSNGTIHVKTEPISSPEELEFLAQAHFEKKRYRKPSKRILQYAEEGDMVPPPKKRARRPNGTFCKMTVKPTVKTEETESECFQNESGTLDPSVLVSTNTEATPAIKMEATHMEEPNSHCTKSENRTESENVADSGHAISPAYLLSSPTSSDKSICRSSGAKDTLQPALQLPARDLLQKSGSCDSKRQRKPTKKLLESIDLGTTFIPLDEEISPVKKNCVVSEPDMRQSPITPRSSGPRAVVIHFNSQRRRRRFKPSKVALRRERKFKQTVEENSFLEGDMSLNEITTSPKELSDEGIELENEMPSSRKINPEKGGGAAMKENVCQMCEKPGELLLCESQCCGAFHLECLGMTEIPTGKFVCNECSTGLHTCFVCKEADPAVKRCTVTLCGKYYHEACVTKYPPALVQNRGFRCSLHICITCHASNPTNLSSSKGRLMRCVRCPVAYHANDFCLAAGTVILASNSMICPNHFTPRRGCKNHEHINVSWCFVCSEGGSLICCDSCPAAFHRECLNIDIPEGSWFCNDCRAGKKPHCKEVVWVKVGRYRWWPAEVCHPKSIPVNIQNMKHSIGEFPVMFFGSNDYLWTHQARVFHYMEGDASNKEKMGKGVDGTYKKALQEAADRFEELRAQKEIRQLQEDKKNDKKPPPYKHIKVNRPIGGVQIFTADMSEIPRCNCKATDENPCGQDSECINRMLLYECHSSVCPAGEKCQNQCFSKRQYPEVEVFRTASRGWGLRCKVDLRKGEFVNEYVGELIDEEECRARIKHAQDNDISNFYMLTLDKDRIIDAGPKGNHSRFMNHCCQPNCETQKWTVNGDTRVGLFALCDIQAETELTFNYNLECLGNGKTVCKCGAPNCSGFLGVRPKNQPVSTDEKTKRKFRRRAPTKVIKEHEDECFSCGDAGQLISCKKPGCPKVYHADCLNLSRRPAGKWECPWHQCNSCGKEAASFCEMCPSSFCKHHREGMLFISKLDGRLSCTDHDPCGPYPLEPGEIREYIPEALLDVSKGSAEKAMKDKSNQSVPEERKPPTTVKASTLTRKGALPPRPNELPAAEMSSSIQQAKPSQNLLLVLGQNHGLKGKSMDVNCPLEETSRPTSHCPSSKEKTQLLILKNTVHQDIIESGVTPACLVSKATCVEQSLTSKDKALTQTGENSYPVNGEHIPVSNDPAPKGRPPGRICKTFASKSRPSTPVGQNAVFKSRPSTPIGQYRILKPRSSTSANECPRSASRPSTPLGQDPDKSRPPTPMVQNFTPEERLSTSLAANLDNTNSALEGRIRTPNLRANCSEKKELGPVEQNVSSPRSAD</sequence>
<dbReference type="PROSITE" id="PS50812">
    <property type="entry name" value="PWWP"/>
    <property type="match status" value="2"/>
</dbReference>
<keyword evidence="19" id="KW-0804">Transcription</keyword>
<dbReference type="CDD" id="cd15656">
    <property type="entry name" value="PHD4_NSD1"/>
    <property type="match status" value="1"/>
</dbReference>
<accession>A0AAV7PE82</accession>
<dbReference type="InterPro" id="IPR047423">
    <property type="entry name" value="PWWP_NSD1_rpt2"/>
</dbReference>
<dbReference type="FunFam" id="3.30.40.10:FF:000093">
    <property type="entry name" value="Histone-lysine N-methyltransferase"/>
    <property type="match status" value="1"/>
</dbReference>
<evidence type="ECO:0000256" key="11">
    <source>
        <dbReference type="ARBA" id="ARBA00022723"/>
    </source>
</evidence>
<keyword evidence="33" id="KW-1185">Reference proteome</keyword>
<dbReference type="InterPro" id="IPR011011">
    <property type="entry name" value="Znf_FYVE_PHD"/>
</dbReference>
<name>A0AAV7PE82_PLEWA</name>
<feature type="region of interest" description="Disordered" evidence="26">
    <location>
        <begin position="1753"/>
        <end position="1772"/>
    </location>
</feature>
<feature type="region of interest" description="Disordered" evidence="26">
    <location>
        <begin position="999"/>
        <end position="1037"/>
    </location>
</feature>
<keyword evidence="12" id="KW-0677">Repeat</keyword>
<dbReference type="InterPro" id="IPR000313">
    <property type="entry name" value="PWWP_dom"/>
</dbReference>
<evidence type="ECO:0000256" key="20">
    <source>
        <dbReference type="ARBA" id="ARBA00023242"/>
    </source>
</evidence>
<keyword evidence="15" id="KW-0832">Ubl conjugation</keyword>
<keyword evidence="18" id="KW-0010">Activator</keyword>
<protein>
    <recommendedName>
        <fullName evidence="3">Histone-lysine N-methyltransferase, H3 lysine-36 specific</fullName>
        <ecNumber evidence="22">2.1.1.357</ecNumber>
    </recommendedName>
    <alternativeName>
        <fullName evidence="23">H3-K36-HMTase</fullName>
    </alternativeName>
    <alternativeName>
        <fullName evidence="24">Nuclear receptor-binding SET domain-containing protein 1</fullName>
    </alternativeName>
</protein>
<dbReference type="GO" id="GO:0005694">
    <property type="term" value="C:chromosome"/>
    <property type="evidence" value="ECO:0007669"/>
    <property type="project" value="UniProtKB-SubCell"/>
</dbReference>
<feature type="compositionally biased region" description="Polar residues" evidence="26">
    <location>
        <begin position="2265"/>
        <end position="2274"/>
    </location>
</feature>
<dbReference type="InterPro" id="IPR055197">
    <property type="entry name" value="PHDvar_NSD"/>
</dbReference>
<comment type="catalytic activity">
    <reaction evidence="21">
        <text>L-lysyl(36)-[histone H3] + 2 S-adenosyl-L-methionine = N(6),N(6)-dimethyl-L-lysyl(36)-[histone H3] + 2 S-adenosyl-L-homocysteine + 2 H(+)</text>
        <dbReference type="Rhea" id="RHEA:60308"/>
        <dbReference type="Rhea" id="RHEA-COMP:9785"/>
        <dbReference type="Rhea" id="RHEA-COMP:9787"/>
        <dbReference type="ChEBI" id="CHEBI:15378"/>
        <dbReference type="ChEBI" id="CHEBI:29969"/>
        <dbReference type="ChEBI" id="CHEBI:57856"/>
        <dbReference type="ChEBI" id="CHEBI:59789"/>
        <dbReference type="ChEBI" id="CHEBI:61976"/>
        <dbReference type="EC" id="2.1.1.357"/>
    </reaction>
</comment>
<dbReference type="Gene3D" id="2.170.270.10">
    <property type="entry name" value="SET domain"/>
    <property type="match status" value="1"/>
</dbReference>
<keyword evidence="20" id="KW-0539">Nucleus</keyword>
<dbReference type="Pfam" id="PF22908">
    <property type="entry name" value="PHD_NSD"/>
    <property type="match status" value="1"/>
</dbReference>
<dbReference type="CDD" id="cd19210">
    <property type="entry name" value="SET_NSD1"/>
    <property type="match status" value="1"/>
</dbReference>
<feature type="region of interest" description="Disordered" evidence="26">
    <location>
        <begin position="2265"/>
        <end position="2423"/>
    </location>
</feature>
<keyword evidence="8" id="KW-0489">Methyltransferase</keyword>
<keyword evidence="4" id="KW-0158">Chromosome</keyword>
<evidence type="ECO:0000256" key="7">
    <source>
        <dbReference type="ARBA" id="ARBA00022553"/>
    </source>
</evidence>
<evidence type="ECO:0000259" key="28">
    <source>
        <dbReference type="PROSITE" id="PS50280"/>
    </source>
</evidence>
<evidence type="ECO:0000256" key="10">
    <source>
        <dbReference type="ARBA" id="ARBA00022691"/>
    </source>
</evidence>
<evidence type="ECO:0000256" key="17">
    <source>
        <dbReference type="ARBA" id="ARBA00023015"/>
    </source>
</evidence>
<dbReference type="SMART" id="SM00317">
    <property type="entry name" value="SET"/>
    <property type="match status" value="1"/>
</dbReference>
<feature type="compositionally biased region" description="Basic and acidic residues" evidence="26">
    <location>
        <begin position="2127"/>
        <end position="2146"/>
    </location>
</feature>
<dbReference type="InterPro" id="IPR019787">
    <property type="entry name" value="Znf_PHD-finger"/>
</dbReference>
<comment type="caution">
    <text evidence="32">The sequence shown here is derived from an EMBL/GenBank/DDBJ whole genome shotgun (WGS) entry which is preliminary data.</text>
</comment>
<feature type="region of interest" description="Disordered" evidence="26">
    <location>
        <begin position="175"/>
        <end position="227"/>
    </location>
</feature>
<dbReference type="SMART" id="SM00293">
    <property type="entry name" value="PWWP"/>
    <property type="match status" value="2"/>
</dbReference>
<dbReference type="Gene3D" id="2.30.30.140">
    <property type="match status" value="2"/>
</dbReference>
<dbReference type="InterPro" id="IPR047430">
    <property type="entry name" value="PHD4_NSD1"/>
</dbReference>
<evidence type="ECO:0000256" key="1">
    <source>
        <dbReference type="ARBA" id="ARBA00004123"/>
    </source>
</evidence>
<evidence type="ECO:0000256" key="21">
    <source>
        <dbReference type="ARBA" id="ARBA00050654"/>
    </source>
</evidence>
<evidence type="ECO:0000256" key="2">
    <source>
        <dbReference type="ARBA" id="ARBA00004286"/>
    </source>
</evidence>
<dbReference type="SUPFAM" id="SSF63748">
    <property type="entry name" value="Tudor/PWWP/MBT"/>
    <property type="match status" value="2"/>
</dbReference>
<evidence type="ECO:0000259" key="30">
    <source>
        <dbReference type="PROSITE" id="PS50868"/>
    </source>
</evidence>
<dbReference type="CDD" id="cd20164">
    <property type="entry name" value="PWWP_NSD1_rpt2"/>
    <property type="match status" value="1"/>
</dbReference>
<feature type="compositionally biased region" description="Polar residues" evidence="26">
    <location>
        <begin position="1266"/>
        <end position="1277"/>
    </location>
</feature>
<evidence type="ECO:0000259" key="31">
    <source>
        <dbReference type="PROSITE" id="PS51215"/>
    </source>
</evidence>
<evidence type="ECO:0000313" key="32">
    <source>
        <dbReference type="EMBL" id="KAJ1126420.1"/>
    </source>
</evidence>
<evidence type="ECO:0000256" key="24">
    <source>
        <dbReference type="ARBA" id="ARBA00081785"/>
    </source>
</evidence>
<feature type="region of interest" description="Disordered" evidence="26">
    <location>
        <begin position="257"/>
        <end position="283"/>
    </location>
</feature>
<proteinExistence type="predicted"/>
<dbReference type="InterPro" id="IPR047432">
    <property type="entry name" value="PHD5_NSD1"/>
</dbReference>
<dbReference type="Pfam" id="PF17907">
    <property type="entry name" value="AWS"/>
    <property type="match status" value="1"/>
</dbReference>
<dbReference type="FunFam" id="3.30.40.10:FF:000025">
    <property type="entry name" value="Histone-lysine N-methyltransferase"/>
    <property type="match status" value="1"/>
</dbReference>
<feature type="compositionally biased region" description="Polar residues" evidence="26">
    <location>
        <begin position="2414"/>
        <end position="2423"/>
    </location>
</feature>
<dbReference type="InterPro" id="IPR019786">
    <property type="entry name" value="Zinc_finger_PHD-type_CS"/>
</dbReference>
<dbReference type="Pfam" id="PF17982">
    <property type="entry name" value="C5HCH"/>
    <property type="match status" value="1"/>
</dbReference>
<feature type="compositionally biased region" description="Polar residues" evidence="26">
    <location>
        <begin position="216"/>
        <end position="227"/>
    </location>
</feature>
<keyword evidence="11" id="KW-0479">Metal-binding</keyword>
<feature type="compositionally biased region" description="Basic and acidic residues" evidence="26">
    <location>
        <begin position="1232"/>
        <end position="1249"/>
    </location>
</feature>
<gene>
    <name evidence="32" type="ORF">NDU88_004827</name>
</gene>